<evidence type="ECO:0000313" key="2">
    <source>
        <dbReference type="EMBL" id="QTL37926.1"/>
    </source>
</evidence>
<keyword evidence="3" id="KW-1185">Reference proteome</keyword>
<dbReference type="RefSeq" id="WP_209054078.1">
    <property type="nucleotide sequence ID" value="NZ_CP072426.1"/>
</dbReference>
<dbReference type="InterPro" id="IPR029068">
    <property type="entry name" value="Glyas_Bleomycin-R_OHBP_Dase"/>
</dbReference>
<dbReference type="SUPFAM" id="SSF54593">
    <property type="entry name" value="Glyoxalase/Bleomycin resistance protein/Dihydroxybiphenyl dioxygenase"/>
    <property type="match status" value="1"/>
</dbReference>
<dbReference type="InterPro" id="IPR004360">
    <property type="entry name" value="Glyas_Fos-R_dOase_dom"/>
</dbReference>
<dbReference type="PANTHER" id="PTHR36437:SF2">
    <property type="entry name" value="GLYOXALASE_BLEOMYCIN RESISTANCE PROTEIN_DIOXYGENASE"/>
    <property type="match status" value="1"/>
</dbReference>
<evidence type="ECO:0000259" key="1">
    <source>
        <dbReference type="PROSITE" id="PS51819"/>
    </source>
</evidence>
<dbReference type="Gene3D" id="3.10.180.10">
    <property type="entry name" value="2,3-Dihydroxybiphenyl 1,2-Dioxygenase, domain 1"/>
    <property type="match status" value="1"/>
</dbReference>
<dbReference type="Proteomes" id="UP000665025">
    <property type="component" value="Chromosome 2"/>
</dbReference>
<dbReference type="PANTHER" id="PTHR36437">
    <property type="entry name" value="GLYOXALASE/BLEOMYCIN RESISTANCE PROTEIN/DIOXYGENASE"/>
    <property type="match status" value="1"/>
</dbReference>
<feature type="domain" description="VOC" evidence="1">
    <location>
        <begin position="4"/>
        <end position="129"/>
    </location>
</feature>
<dbReference type="EMBL" id="CP072426">
    <property type="protein sequence ID" value="QTL37926.1"/>
    <property type="molecule type" value="Genomic_DNA"/>
</dbReference>
<dbReference type="InterPro" id="IPR037523">
    <property type="entry name" value="VOC_core"/>
</dbReference>
<name>A0ABX7VAH7_9GAMM</name>
<evidence type="ECO:0000313" key="3">
    <source>
        <dbReference type="Proteomes" id="UP000665025"/>
    </source>
</evidence>
<dbReference type="CDD" id="cd07263">
    <property type="entry name" value="VOC_like"/>
    <property type="match status" value="1"/>
</dbReference>
<organism evidence="2 3">
    <name type="scientific">Pseudoalteromonas viridis</name>
    <dbReference type="NCBI Taxonomy" id="339617"/>
    <lineage>
        <taxon>Bacteria</taxon>
        <taxon>Pseudomonadati</taxon>
        <taxon>Pseudomonadota</taxon>
        <taxon>Gammaproteobacteria</taxon>
        <taxon>Alteromonadales</taxon>
        <taxon>Pseudoalteromonadaceae</taxon>
        <taxon>Pseudoalteromonas</taxon>
    </lineage>
</organism>
<dbReference type="PROSITE" id="PS51819">
    <property type="entry name" value="VOC"/>
    <property type="match status" value="1"/>
</dbReference>
<reference evidence="2 3" key="1">
    <citation type="submission" date="2021-03" db="EMBL/GenBank/DDBJ databases">
        <title>Complete Genome of Pseudoalteromonas viridis Strain BBR56, a new biocontrol bacterial candidate.</title>
        <authorList>
            <person name="Handayani D.P."/>
            <person name="Isnansetyo A."/>
            <person name="Istiqomah I."/>
            <person name="Jumina J."/>
        </authorList>
    </citation>
    <scope>NUCLEOTIDE SEQUENCE [LARGE SCALE GENOMIC DNA]</scope>
    <source>
        <strain evidence="2 3">BBR56</strain>
    </source>
</reference>
<dbReference type="Pfam" id="PF00903">
    <property type="entry name" value="Glyoxalase"/>
    <property type="match status" value="1"/>
</dbReference>
<sequence>MKQNIAHVALVVNDYDEALDFYVGKLKFELIEDTYQAEQDKRWVVVAPPNSQGIALLLAKASKPEQKRFVGDQAGGRVFLFLSTDDFWRDYKAMKAEGVQFVREPEKQDYGTVAVFEDVYGNLWDLIQYSDDHPMSRRGC</sequence>
<protein>
    <submittedName>
        <fullName evidence="2">VOC family protein</fullName>
    </submittedName>
</protein>
<accession>A0ABX7VAH7</accession>
<proteinExistence type="predicted"/>
<gene>
    <name evidence="2" type="ORF">J5X90_19475</name>
</gene>